<dbReference type="PANTHER" id="PTHR33076">
    <property type="entry name" value="NON-SPECIFIC LIPID-TRANSFER PROTEIN 2-RELATED"/>
    <property type="match status" value="1"/>
</dbReference>
<dbReference type="SUPFAM" id="SSF47699">
    <property type="entry name" value="Bifunctional inhibitor/lipid-transfer protein/seed storage 2S albumin"/>
    <property type="match status" value="1"/>
</dbReference>
<dbReference type="CDD" id="cd01960">
    <property type="entry name" value="nsLTP1"/>
    <property type="match status" value="1"/>
</dbReference>
<keyword evidence="1" id="KW-0813">Transport</keyword>
<feature type="chain" id="PRO_5014127798" description="Non-specific lipid-transfer protein" evidence="2">
    <location>
        <begin position="21"/>
        <end position="115"/>
    </location>
</feature>
<evidence type="ECO:0000256" key="2">
    <source>
        <dbReference type="SAM" id="SignalP"/>
    </source>
</evidence>
<dbReference type="Gene3D" id="1.10.110.10">
    <property type="entry name" value="Plant lipid-transfer and hydrophobic proteins"/>
    <property type="match status" value="1"/>
</dbReference>
<accession>A0A2I0APZ0</accession>
<keyword evidence="5" id="KW-1185">Reference proteome</keyword>
<dbReference type="GO" id="GO:0008289">
    <property type="term" value="F:lipid binding"/>
    <property type="evidence" value="ECO:0007669"/>
    <property type="project" value="UniProtKB-KW"/>
</dbReference>
<feature type="domain" description="Bifunctional inhibitor/plant lipid transfer protein/seed storage helical" evidence="3">
    <location>
        <begin position="24"/>
        <end position="108"/>
    </location>
</feature>
<dbReference type="InterPro" id="IPR036312">
    <property type="entry name" value="Bifun_inhib/LTP/seed_sf"/>
</dbReference>
<keyword evidence="2" id="KW-0732">Signal</keyword>
<evidence type="ECO:0000259" key="3">
    <source>
        <dbReference type="SMART" id="SM00499"/>
    </source>
</evidence>
<proteinExistence type="inferred from homology"/>
<evidence type="ECO:0000313" key="4">
    <source>
        <dbReference type="EMBL" id="PKA57627.1"/>
    </source>
</evidence>
<dbReference type="InterPro" id="IPR000528">
    <property type="entry name" value="Plant_nsLTP"/>
</dbReference>
<protein>
    <recommendedName>
        <fullName evidence="1">Non-specific lipid-transfer protein</fullName>
    </recommendedName>
</protein>
<comment type="similarity">
    <text evidence="1">Belongs to the plant LTP family.</text>
</comment>
<dbReference type="STRING" id="1088818.A0A2I0APZ0"/>
<dbReference type="SMART" id="SM00499">
    <property type="entry name" value="AAI"/>
    <property type="match status" value="1"/>
</dbReference>
<name>A0A2I0APZ0_9ASPA</name>
<dbReference type="EMBL" id="KZ451961">
    <property type="protein sequence ID" value="PKA57627.1"/>
    <property type="molecule type" value="Genomic_DNA"/>
</dbReference>
<organism evidence="4 5">
    <name type="scientific">Apostasia shenzhenica</name>
    <dbReference type="NCBI Taxonomy" id="1088818"/>
    <lineage>
        <taxon>Eukaryota</taxon>
        <taxon>Viridiplantae</taxon>
        <taxon>Streptophyta</taxon>
        <taxon>Embryophyta</taxon>
        <taxon>Tracheophyta</taxon>
        <taxon>Spermatophyta</taxon>
        <taxon>Magnoliopsida</taxon>
        <taxon>Liliopsida</taxon>
        <taxon>Asparagales</taxon>
        <taxon>Orchidaceae</taxon>
        <taxon>Apostasioideae</taxon>
        <taxon>Apostasia</taxon>
    </lineage>
</organism>
<comment type="function">
    <text evidence="1">Plant non-specific lipid-transfer proteins transfer phospholipids as well as galactolipids across membranes. May play a role in wax or cutin deposition in the cell walls of expanding epidermal cells and certain secretory tissues.</text>
</comment>
<dbReference type="AlphaFoldDB" id="A0A2I0APZ0"/>
<dbReference type="Pfam" id="PF00234">
    <property type="entry name" value="Tryp_alpha_amyl"/>
    <property type="match status" value="1"/>
</dbReference>
<feature type="signal peptide" evidence="2">
    <location>
        <begin position="1"/>
        <end position="20"/>
    </location>
</feature>
<dbReference type="InterPro" id="IPR016140">
    <property type="entry name" value="Bifunc_inhib/LTP/seed_store"/>
</dbReference>
<keyword evidence="1" id="KW-0446">Lipid-binding</keyword>
<evidence type="ECO:0000256" key="1">
    <source>
        <dbReference type="RuleBase" id="RU000628"/>
    </source>
</evidence>
<dbReference type="PRINTS" id="PR00382">
    <property type="entry name" value="LIPIDTRNSFER"/>
</dbReference>
<sequence length="115" mass="11895">MSVTTAVILLLAAGPRATESKLTCVEVANKLLNCMDYVEHGGNVPPSCCSGVKDLKAEAASADDRRAACECLKTLAKQVPGINPDLAAAIPGKCGVDIGYPISLSVDCSKYVTII</sequence>
<dbReference type="Proteomes" id="UP000236161">
    <property type="component" value="Unassembled WGS sequence"/>
</dbReference>
<evidence type="ECO:0000313" key="5">
    <source>
        <dbReference type="Proteomes" id="UP000236161"/>
    </source>
</evidence>
<dbReference type="OrthoDB" id="731220at2759"/>
<gene>
    <name evidence="4" type="ORF">AXF42_Ash016673</name>
</gene>
<dbReference type="SMR" id="A0A2I0APZ0"/>
<reference evidence="4 5" key="1">
    <citation type="journal article" date="2017" name="Nature">
        <title>The Apostasia genome and the evolution of orchids.</title>
        <authorList>
            <person name="Zhang G.Q."/>
            <person name="Liu K.W."/>
            <person name="Li Z."/>
            <person name="Lohaus R."/>
            <person name="Hsiao Y.Y."/>
            <person name="Niu S.C."/>
            <person name="Wang J.Y."/>
            <person name="Lin Y.C."/>
            <person name="Xu Q."/>
            <person name="Chen L.J."/>
            <person name="Yoshida K."/>
            <person name="Fujiwara S."/>
            <person name="Wang Z.W."/>
            <person name="Zhang Y.Q."/>
            <person name="Mitsuda N."/>
            <person name="Wang M."/>
            <person name="Liu G.H."/>
            <person name="Pecoraro L."/>
            <person name="Huang H.X."/>
            <person name="Xiao X.J."/>
            <person name="Lin M."/>
            <person name="Wu X.Y."/>
            <person name="Wu W.L."/>
            <person name="Chen Y.Y."/>
            <person name="Chang S.B."/>
            <person name="Sakamoto S."/>
            <person name="Ohme-Takagi M."/>
            <person name="Yagi M."/>
            <person name="Zeng S.J."/>
            <person name="Shen C.Y."/>
            <person name="Yeh C.M."/>
            <person name="Luo Y.B."/>
            <person name="Tsai W.C."/>
            <person name="Van de Peer Y."/>
            <person name="Liu Z.J."/>
        </authorList>
    </citation>
    <scope>NUCLEOTIDE SEQUENCE [LARGE SCALE GENOMIC DNA]</scope>
    <source>
        <strain evidence="5">cv. Shenzhen</strain>
        <tissue evidence="4">Stem</tissue>
    </source>
</reference>
<dbReference type="GO" id="GO:0006869">
    <property type="term" value="P:lipid transport"/>
    <property type="evidence" value="ECO:0007669"/>
    <property type="project" value="InterPro"/>
</dbReference>